<evidence type="ECO:0000313" key="2">
    <source>
        <dbReference type="EMBL" id="SDT85133.1"/>
    </source>
</evidence>
<accession>A0A1H2DQG3</accession>
<dbReference type="EMBL" id="FNLM01000015">
    <property type="protein sequence ID" value="SDT85133.1"/>
    <property type="molecule type" value="Genomic_DNA"/>
</dbReference>
<protein>
    <submittedName>
        <fullName evidence="2">Uncharacterized protein</fullName>
    </submittedName>
</protein>
<gene>
    <name evidence="2" type="ORF">SAMN04488548_11530</name>
</gene>
<reference evidence="2 3" key="1">
    <citation type="submission" date="2016-10" db="EMBL/GenBank/DDBJ databases">
        <authorList>
            <person name="de Groot N.N."/>
        </authorList>
    </citation>
    <scope>NUCLEOTIDE SEQUENCE [LARGE SCALE GENOMIC DNA]</scope>
    <source>
        <strain evidence="2 3">DSM 44215</strain>
    </source>
</reference>
<dbReference type="Proteomes" id="UP000183180">
    <property type="component" value="Unassembled WGS sequence"/>
</dbReference>
<dbReference type="OrthoDB" id="4236610at2"/>
<keyword evidence="1" id="KW-0812">Transmembrane</keyword>
<dbReference type="AlphaFoldDB" id="A0A1H2DQG3"/>
<dbReference type="STRING" id="158898.SAMN04488548_11530"/>
<sequence>MSVPTPRLVLGREPAAWTSLVSAILVLLTTFGFNIPTETQACSWPRSTRCSVCSW</sequence>
<feature type="transmembrane region" description="Helical" evidence="1">
    <location>
        <begin position="15"/>
        <end position="36"/>
    </location>
</feature>
<dbReference type="RefSeq" id="WP_159441518.1">
    <property type="nucleotide sequence ID" value="NZ_FNLM01000015.1"/>
</dbReference>
<evidence type="ECO:0000256" key="1">
    <source>
        <dbReference type="SAM" id="Phobius"/>
    </source>
</evidence>
<evidence type="ECO:0000313" key="3">
    <source>
        <dbReference type="Proteomes" id="UP000183180"/>
    </source>
</evidence>
<keyword evidence="1" id="KW-0472">Membrane</keyword>
<proteinExistence type="predicted"/>
<name>A0A1H2DQG3_9ACTN</name>
<organism evidence="2 3">
    <name type="scientific">Gordonia westfalica</name>
    <dbReference type="NCBI Taxonomy" id="158898"/>
    <lineage>
        <taxon>Bacteria</taxon>
        <taxon>Bacillati</taxon>
        <taxon>Actinomycetota</taxon>
        <taxon>Actinomycetes</taxon>
        <taxon>Mycobacteriales</taxon>
        <taxon>Gordoniaceae</taxon>
        <taxon>Gordonia</taxon>
    </lineage>
</organism>
<keyword evidence="1" id="KW-1133">Transmembrane helix</keyword>